<feature type="compositionally biased region" description="Low complexity" evidence="1">
    <location>
        <begin position="188"/>
        <end position="199"/>
    </location>
</feature>
<evidence type="ECO:0000313" key="3">
    <source>
        <dbReference type="EMBL" id="MBE9115942.1"/>
    </source>
</evidence>
<dbReference type="AlphaFoldDB" id="A0A8J7DVQ9"/>
<evidence type="ECO:0000256" key="2">
    <source>
        <dbReference type="SAM" id="Phobius"/>
    </source>
</evidence>
<dbReference type="RefSeq" id="WP_194029033.1">
    <property type="nucleotide sequence ID" value="NZ_JADEWZ010000010.1"/>
</dbReference>
<organism evidence="3 4">
    <name type="scientific">Lusitaniella coriacea LEGE 07157</name>
    <dbReference type="NCBI Taxonomy" id="945747"/>
    <lineage>
        <taxon>Bacteria</taxon>
        <taxon>Bacillati</taxon>
        <taxon>Cyanobacteriota</taxon>
        <taxon>Cyanophyceae</taxon>
        <taxon>Spirulinales</taxon>
        <taxon>Lusitaniellaceae</taxon>
        <taxon>Lusitaniella</taxon>
    </lineage>
</organism>
<dbReference type="Proteomes" id="UP000654482">
    <property type="component" value="Unassembled WGS sequence"/>
</dbReference>
<feature type="region of interest" description="Disordered" evidence="1">
    <location>
        <begin position="83"/>
        <end position="108"/>
    </location>
</feature>
<feature type="compositionally biased region" description="Pro residues" evidence="1">
    <location>
        <begin position="237"/>
        <end position="249"/>
    </location>
</feature>
<accession>A0A8J7DVQ9</accession>
<gene>
    <name evidence="3" type="ORF">IQ249_08560</name>
</gene>
<feature type="compositionally biased region" description="Polar residues" evidence="1">
    <location>
        <begin position="1"/>
        <end position="11"/>
    </location>
</feature>
<evidence type="ECO:0008006" key="5">
    <source>
        <dbReference type="Google" id="ProtNLM"/>
    </source>
</evidence>
<keyword evidence="2" id="KW-0812">Transmembrane</keyword>
<feature type="region of interest" description="Disordered" evidence="1">
    <location>
        <begin position="232"/>
        <end position="291"/>
    </location>
</feature>
<feature type="compositionally biased region" description="Low complexity" evidence="1">
    <location>
        <begin position="250"/>
        <end position="287"/>
    </location>
</feature>
<evidence type="ECO:0000313" key="4">
    <source>
        <dbReference type="Proteomes" id="UP000654482"/>
    </source>
</evidence>
<proteinExistence type="predicted"/>
<keyword evidence="4" id="KW-1185">Reference proteome</keyword>
<name>A0A8J7DVQ9_9CYAN</name>
<feature type="region of interest" description="Disordered" evidence="1">
    <location>
        <begin position="1"/>
        <end position="23"/>
    </location>
</feature>
<evidence type="ECO:0000256" key="1">
    <source>
        <dbReference type="SAM" id="MobiDB-lite"/>
    </source>
</evidence>
<feature type="region of interest" description="Disordered" evidence="1">
    <location>
        <begin position="185"/>
        <end position="211"/>
    </location>
</feature>
<keyword evidence="2" id="KW-1133">Transmembrane helix</keyword>
<comment type="caution">
    <text evidence="3">The sequence shown here is derived from an EMBL/GenBank/DDBJ whole genome shotgun (WGS) entry which is preliminary data.</text>
</comment>
<dbReference type="EMBL" id="JADEWZ010000010">
    <property type="protein sequence ID" value="MBE9115942.1"/>
    <property type="molecule type" value="Genomic_DNA"/>
</dbReference>
<keyword evidence="2" id="KW-0472">Membrane</keyword>
<protein>
    <recommendedName>
        <fullName evidence="5">Type II secretion system protein GspC N-terminal domain-containing protein</fullName>
    </recommendedName>
</protein>
<sequence length="360" mass="38362">MSESVANQQEIQPPLAESTPIKPWSVENDADHLMNDLFLDIDRLLDVGSELPNEPVQTESRERKALVIPSLRLSAAEPLALQSEAPPLSPPQTHQPKSLPEKKPAPQKSPVVRHLDKILFGVACVSLTGVLFWLLQTDKLHLPKFLSPNAVKNSLTQNPAAPLSESDAQFVSYMLRSLDLLDSKAETSQGNNGNNGQSNLPPAPGAGNGNSVSIPQVIERVYIPVYPPTQMPSGSLLPPPPSPEPPSPQAPAKNNPQAAAPAPKPASAKPSTPSNSNTDSPPQAAAPAPVPEVSRHTLMGVVVESNGRSAAWFKIDGATQRFQSGQAIGDSGWILVSAANQNAIIRRNGKVRSIYVGQKF</sequence>
<reference evidence="3" key="1">
    <citation type="submission" date="2020-10" db="EMBL/GenBank/DDBJ databases">
        <authorList>
            <person name="Castelo-Branco R."/>
            <person name="Eusebio N."/>
            <person name="Adriana R."/>
            <person name="Vieira A."/>
            <person name="Brugerolle De Fraissinette N."/>
            <person name="Rezende De Castro R."/>
            <person name="Schneider M.P."/>
            <person name="Vasconcelos V."/>
            <person name="Leao P.N."/>
        </authorList>
    </citation>
    <scope>NUCLEOTIDE SEQUENCE</scope>
    <source>
        <strain evidence="3">LEGE 07157</strain>
    </source>
</reference>
<feature type="transmembrane region" description="Helical" evidence="2">
    <location>
        <begin position="118"/>
        <end position="135"/>
    </location>
</feature>